<evidence type="ECO:0000313" key="2">
    <source>
        <dbReference type="EMBL" id="GFY26444.1"/>
    </source>
</evidence>
<reference evidence="2" key="1">
    <citation type="submission" date="2020-08" db="EMBL/GenBank/DDBJ databases">
        <title>Multicomponent nature underlies the extraordinary mechanical properties of spider dragline silk.</title>
        <authorList>
            <person name="Kono N."/>
            <person name="Nakamura H."/>
            <person name="Mori M."/>
            <person name="Yoshida Y."/>
            <person name="Ohtoshi R."/>
            <person name="Malay A.D."/>
            <person name="Moran D.A.P."/>
            <person name="Tomita M."/>
            <person name="Numata K."/>
            <person name="Arakawa K."/>
        </authorList>
    </citation>
    <scope>NUCLEOTIDE SEQUENCE</scope>
</reference>
<accession>A0A8X6W1T3</accession>
<proteinExistence type="predicted"/>
<evidence type="ECO:0000313" key="3">
    <source>
        <dbReference type="Proteomes" id="UP000887159"/>
    </source>
</evidence>
<keyword evidence="1" id="KW-0812">Transmembrane</keyword>
<feature type="transmembrane region" description="Helical" evidence="1">
    <location>
        <begin position="62"/>
        <end position="82"/>
    </location>
</feature>
<comment type="caution">
    <text evidence="2">The sequence shown here is derived from an EMBL/GenBank/DDBJ whole genome shotgun (WGS) entry which is preliminary data.</text>
</comment>
<dbReference type="Proteomes" id="UP000887159">
    <property type="component" value="Unassembled WGS sequence"/>
</dbReference>
<evidence type="ECO:0000256" key="1">
    <source>
        <dbReference type="SAM" id="Phobius"/>
    </source>
</evidence>
<dbReference type="AlphaFoldDB" id="A0A8X6W1T3"/>
<keyword evidence="1" id="KW-1133">Transmembrane helix</keyword>
<keyword evidence="1" id="KW-0472">Membrane</keyword>
<protein>
    <submittedName>
        <fullName evidence="2">Uncharacterized protein</fullName>
    </submittedName>
</protein>
<organism evidence="2 3">
    <name type="scientific">Trichonephila clavipes</name>
    <name type="common">Golden silk orbweaver</name>
    <name type="synonym">Nephila clavipes</name>
    <dbReference type="NCBI Taxonomy" id="2585209"/>
    <lineage>
        <taxon>Eukaryota</taxon>
        <taxon>Metazoa</taxon>
        <taxon>Ecdysozoa</taxon>
        <taxon>Arthropoda</taxon>
        <taxon>Chelicerata</taxon>
        <taxon>Arachnida</taxon>
        <taxon>Araneae</taxon>
        <taxon>Araneomorphae</taxon>
        <taxon>Entelegynae</taxon>
        <taxon>Araneoidea</taxon>
        <taxon>Nephilidae</taxon>
        <taxon>Trichonephila</taxon>
    </lineage>
</organism>
<name>A0A8X6W1T3_TRICX</name>
<sequence>MRQNFFCGFLTSPQSSMSPDIIMKKYDSLQQFKMHCFSNVPANSLIQAHLQFRGRLFGSQKALFLIIFSSVIRFASPVIIWARRVSILFRASRVVHMMTQSFKFFSLYLIWHSSRVFPLQS</sequence>
<keyword evidence="3" id="KW-1185">Reference proteome</keyword>
<dbReference type="EMBL" id="BMAU01021376">
    <property type="protein sequence ID" value="GFY26444.1"/>
    <property type="molecule type" value="Genomic_DNA"/>
</dbReference>
<gene>
    <name evidence="2" type="ORF">TNCV_2877761</name>
</gene>